<dbReference type="RefSeq" id="WP_174969450.1">
    <property type="nucleotide sequence ID" value="NZ_CABVPU010000011.1"/>
</dbReference>
<organism evidence="1 2">
    <name type="scientific">Burkholderia lata (strain ATCC 17760 / DSM 23089 / LMG 22485 / NCIMB 9086 / R18194 / 383)</name>
    <dbReference type="NCBI Taxonomy" id="482957"/>
    <lineage>
        <taxon>Bacteria</taxon>
        <taxon>Pseudomonadati</taxon>
        <taxon>Pseudomonadota</taxon>
        <taxon>Betaproteobacteria</taxon>
        <taxon>Burkholderiales</taxon>
        <taxon>Burkholderiaceae</taxon>
        <taxon>Burkholderia</taxon>
        <taxon>Burkholderia cepacia complex</taxon>
    </lineage>
</organism>
<name>A0A6P2LYV5_BURL3</name>
<accession>A0A6P2LYV5</accession>
<reference evidence="1 2" key="1">
    <citation type="submission" date="2019-09" db="EMBL/GenBank/DDBJ databases">
        <authorList>
            <person name="Depoorter E."/>
        </authorList>
    </citation>
    <scope>NUCLEOTIDE SEQUENCE [LARGE SCALE GENOMIC DNA]</scope>
    <source>
        <strain evidence="1">R-15945</strain>
    </source>
</reference>
<evidence type="ECO:0000313" key="2">
    <source>
        <dbReference type="Proteomes" id="UP000494174"/>
    </source>
</evidence>
<dbReference type="AlphaFoldDB" id="A0A6P2LYV5"/>
<proteinExistence type="predicted"/>
<gene>
    <name evidence="1" type="ORF">BLA15945_03474</name>
</gene>
<evidence type="ECO:0000313" key="1">
    <source>
        <dbReference type="EMBL" id="VWB72823.1"/>
    </source>
</evidence>
<dbReference type="Proteomes" id="UP000494174">
    <property type="component" value="Unassembled WGS sequence"/>
</dbReference>
<protein>
    <submittedName>
        <fullName evidence="1">Uncharacterized protein</fullName>
    </submittedName>
</protein>
<dbReference type="EMBL" id="CABVPU010000011">
    <property type="protein sequence ID" value="VWB72823.1"/>
    <property type="molecule type" value="Genomic_DNA"/>
</dbReference>
<sequence>MSYYGISMVKLDAAVGEVAEAKVHQLSKDKDGNIGLDAGKAMAYHGVANLIVGGDTVYVIAPDGPGSYRYTDKVRVKPGQRQYLESFGGDGAATAASMALLKYD</sequence>